<evidence type="ECO:0000256" key="4">
    <source>
        <dbReference type="ARBA" id="ARBA00023136"/>
    </source>
</evidence>
<keyword evidence="6" id="KW-1185">Reference proteome</keyword>
<dbReference type="SUPFAM" id="SSF101898">
    <property type="entry name" value="NHL repeat"/>
    <property type="match status" value="1"/>
</dbReference>
<dbReference type="EMBL" id="JAFMYU010000034">
    <property type="protein sequence ID" value="MBO0934615.1"/>
    <property type="molecule type" value="Genomic_DNA"/>
</dbReference>
<dbReference type="GO" id="GO:0005886">
    <property type="term" value="C:plasma membrane"/>
    <property type="evidence" value="ECO:0007669"/>
    <property type="project" value="UniProtKB-SubCell"/>
</dbReference>
<evidence type="ECO:0000313" key="5">
    <source>
        <dbReference type="EMBL" id="MBO0934615.1"/>
    </source>
</evidence>
<gene>
    <name evidence="5" type="ORF">J2I48_26640</name>
</gene>
<evidence type="ECO:0000256" key="2">
    <source>
        <dbReference type="ARBA" id="ARBA00009852"/>
    </source>
</evidence>
<dbReference type="InterPro" id="IPR011042">
    <property type="entry name" value="6-blade_b-propeller_TolB-like"/>
</dbReference>
<accession>A0A939K3R3</accession>
<dbReference type="AlphaFoldDB" id="A0A939K3R3"/>
<keyword evidence="3" id="KW-1003">Cell membrane</keyword>
<comment type="subcellular location">
    <subcellularLocation>
        <location evidence="1">Cell membrane</location>
    </subcellularLocation>
</comment>
<organism evidence="5 6">
    <name type="scientific">Fibrella aquatilis</name>
    <dbReference type="NCBI Taxonomy" id="2817059"/>
    <lineage>
        <taxon>Bacteria</taxon>
        <taxon>Pseudomonadati</taxon>
        <taxon>Bacteroidota</taxon>
        <taxon>Cytophagia</taxon>
        <taxon>Cytophagales</taxon>
        <taxon>Spirosomataceae</taxon>
        <taxon>Fibrella</taxon>
    </lineage>
</organism>
<dbReference type="Gene3D" id="2.120.10.30">
    <property type="entry name" value="TolB, C-terminal domain"/>
    <property type="match status" value="1"/>
</dbReference>
<dbReference type="Pfam" id="PF06977">
    <property type="entry name" value="SdiA-regulated"/>
    <property type="match status" value="1"/>
</dbReference>
<keyword evidence="4" id="KW-0472">Membrane</keyword>
<comment type="caution">
    <text evidence="5">The sequence shown here is derived from an EMBL/GenBank/DDBJ whole genome shotgun (WGS) entry which is preliminary data.</text>
</comment>
<evidence type="ECO:0000256" key="3">
    <source>
        <dbReference type="ARBA" id="ARBA00022475"/>
    </source>
</evidence>
<dbReference type="Proteomes" id="UP000664795">
    <property type="component" value="Unassembled WGS sequence"/>
</dbReference>
<dbReference type="RefSeq" id="WP_207338581.1">
    <property type="nucleotide sequence ID" value="NZ_JAFMYU010000034.1"/>
</dbReference>
<protein>
    <submittedName>
        <fullName evidence="5">SdiA-regulated domain-containing protein</fullName>
    </submittedName>
</protein>
<evidence type="ECO:0000256" key="1">
    <source>
        <dbReference type="ARBA" id="ARBA00004236"/>
    </source>
</evidence>
<proteinExistence type="inferred from homology"/>
<evidence type="ECO:0000313" key="6">
    <source>
        <dbReference type="Proteomes" id="UP000664795"/>
    </source>
</evidence>
<dbReference type="PROSITE" id="PS51257">
    <property type="entry name" value="PROKAR_LIPOPROTEIN"/>
    <property type="match status" value="1"/>
</dbReference>
<sequence>MLNRITLASLLLITFFSACKPGKKKADEADQSTTTAVSAPIPYDLANPTQSQKLPADLREISGLSYYKPGRLACVQDEVGMVYIYDLKKQAVVDNHVFGPKGDFEGVEYVDKTLYALRSDGELYAFEHEDGNGIKILGGSPETRHIKIDLPGKNDMEGLGYDPQLDALLLATKDGPNTDDKTIYFYSLKNKTLFQGFILKQANIAAFGESKKPFKPSGIAVHPKTHDYYLLSAASHQLLVCTMQGKVKSVVKLDKDLLSQPEGICFLPDGTLYLSSEGDGKKGILLEFKVKE</sequence>
<reference evidence="5 6" key="1">
    <citation type="submission" date="2021-03" db="EMBL/GenBank/DDBJ databases">
        <title>Fibrella sp. HMF5036 genome sequencing and assembly.</title>
        <authorList>
            <person name="Kang H."/>
            <person name="Kim H."/>
            <person name="Bae S."/>
            <person name="Joh K."/>
        </authorList>
    </citation>
    <scope>NUCLEOTIDE SEQUENCE [LARGE SCALE GENOMIC DNA]</scope>
    <source>
        <strain evidence="5 6">HMF5036</strain>
    </source>
</reference>
<comment type="similarity">
    <text evidence="2">Belongs to the YjiK family.</text>
</comment>
<name>A0A939K3R3_9BACT</name>
<dbReference type="InterPro" id="IPR009722">
    <property type="entry name" value="YjiK/CarP"/>
</dbReference>